<comment type="caution">
    <text evidence="1">The sequence shown here is derived from an EMBL/GenBank/DDBJ whole genome shotgun (WGS) entry which is preliminary data.</text>
</comment>
<accession>A0AAW0IWB0</accession>
<dbReference type="Proteomes" id="UP000237347">
    <property type="component" value="Unassembled WGS sequence"/>
</dbReference>
<proteinExistence type="predicted"/>
<dbReference type="EMBL" id="PKMF04000811">
    <property type="protein sequence ID" value="KAK7818795.1"/>
    <property type="molecule type" value="Genomic_DNA"/>
</dbReference>
<dbReference type="AlphaFoldDB" id="A0AAW0IWB0"/>
<gene>
    <name evidence="1" type="ORF">CFP56_040952</name>
</gene>
<sequence length="73" mass="8703">MLTLLRVALLSCPWKETHESIFLESIWQNTQKYSSTSFLTSYELTRTGWCSTFCYCGEAWSFHFFTVRVDWKC</sequence>
<evidence type="ECO:0000313" key="1">
    <source>
        <dbReference type="EMBL" id="KAK7818795.1"/>
    </source>
</evidence>
<reference evidence="1 2" key="1">
    <citation type="journal article" date="2018" name="Sci. Data">
        <title>The draft genome sequence of cork oak.</title>
        <authorList>
            <person name="Ramos A.M."/>
            <person name="Usie A."/>
            <person name="Barbosa P."/>
            <person name="Barros P.M."/>
            <person name="Capote T."/>
            <person name="Chaves I."/>
            <person name="Simoes F."/>
            <person name="Abreu I."/>
            <person name="Carrasquinho I."/>
            <person name="Faro C."/>
            <person name="Guimaraes J.B."/>
            <person name="Mendonca D."/>
            <person name="Nobrega F."/>
            <person name="Rodrigues L."/>
            <person name="Saibo N.J.M."/>
            <person name="Varela M.C."/>
            <person name="Egas C."/>
            <person name="Matos J."/>
            <person name="Miguel C.M."/>
            <person name="Oliveira M.M."/>
            <person name="Ricardo C.P."/>
            <person name="Goncalves S."/>
        </authorList>
    </citation>
    <scope>NUCLEOTIDE SEQUENCE [LARGE SCALE GENOMIC DNA]</scope>
    <source>
        <strain evidence="2">cv. HL8</strain>
    </source>
</reference>
<name>A0AAW0IWB0_QUESU</name>
<evidence type="ECO:0000313" key="2">
    <source>
        <dbReference type="Proteomes" id="UP000237347"/>
    </source>
</evidence>
<keyword evidence="2" id="KW-1185">Reference proteome</keyword>
<organism evidence="1 2">
    <name type="scientific">Quercus suber</name>
    <name type="common">Cork oak</name>
    <dbReference type="NCBI Taxonomy" id="58331"/>
    <lineage>
        <taxon>Eukaryota</taxon>
        <taxon>Viridiplantae</taxon>
        <taxon>Streptophyta</taxon>
        <taxon>Embryophyta</taxon>
        <taxon>Tracheophyta</taxon>
        <taxon>Spermatophyta</taxon>
        <taxon>Magnoliopsida</taxon>
        <taxon>eudicotyledons</taxon>
        <taxon>Gunneridae</taxon>
        <taxon>Pentapetalae</taxon>
        <taxon>rosids</taxon>
        <taxon>fabids</taxon>
        <taxon>Fagales</taxon>
        <taxon>Fagaceae</taxon>
        <taxon>Quercus</taxon>
    </lineage>
</organism>
<protein>
    <submittedName>
        <fullName evidence="1">Uncharacterized protein</fullName>
    </submittedName>
</protein>